<keyword evidence="3" id="KW-0732">Signal</keyword>
<feature type="domain" description="FZ" evidence="4">
    <location>
        <begin position="16"/>
        <end position="144"/>
    </location>
</feature>
<reference evidence="5" key="1">
    <citation type="submission" date="2021-01" db="UniProtKB">
        <authorList>
            <consortium name="EnsemblMetazoa"/>
        </authorList>
    </citation>
    <scope>IDENTIFICATION</scope>
</reference>
<evidence type="ECO:0000313" key="6">
    <source>
        <dbReference type="Proteomes" id="UP000594262"/>
    </source>
</evidence>
<feature type="disulfide bond" evidence="2">
    <location>
        <begin position="100"/>
        <end position="141"/>
    </location>
</feature>
<evidence type="ECO:0000259" key="4">
    <source>
        <dbReference type="PROSITE" id="PS50038"/>
    </source>
</evidence>
<keyword evidence="6" id="KW-1185">Reference proteome</keyword>
<evidence type="ECO:0000256" key="1">
    <source>
        <dbReference type="ARBA" id="ARBA00023157"/>
    </source>
</evidence>
<dbReference type="PROSITE" id="PS50038">
    <property type="entry name" value="FZ"/>
    <property type="match status" value="1"/>
</dbReference>
<sequence length="644" mass="75145">MKFLVYLTLFLTGFKGCQAGCDFYIGPEDLCPDLVGKYVWTETGENQMSKLSQIYELETDFNSNYFIGDLTECNGFIKDTICSQVLPPCNARGTKPKRICPKSCVKQKNSICFQDITFGNSQFREWFDSLDCEEKVNVDDCWNMTIPTDRQLQLASCKKNYQKLKDQNEEPSVYAIDVSESILLEDLRRLKESYGRRRKKHVECKNHPVAELKEHLESLDQSKLRVLKNLRLQSLDNVKTHGSCEDVNKTSVVYHMGMINRYKADGLLAFDNVNVLLRWNRDHQNGSIEGFGYFRFCNEGKFKYHLYQQDDSITALRSHSVEPISWTSILTLYPILNDTNSLSLWKQIYENLKISTDLEFKKMQWYNFWDADVDDSWSFFKSRPGATTKLHFPAFGNSTVIDKKLKLMNFEAITNKKGTLNYHSLSFELDFQNFVKFFIHPKVSEKLNKLFSFEDLSSFISIDGSAEFVGVHGTIIPEQFSKFHLLVKRSNFLPFNIYGGRLSDESYIQVYAKIEEHPRKPLWMDKGHVHFYAREFKNGEHLNYYIEFLPRNGLCEQKKMSDFDSLNKKLESIGVLHKKVYKTSCPQCCDDVPTLKLITIATEKKMVDDVENEWFLDIQMRTKTQLIKWVLKRGQKISLNDFMD</sequence>
<feature type="chain" id="PRO_5029677283" description="FZ domain-containing protein" evidence="3">
    <location>
        <begin position="20"/>
        <end position="644"/>
    </location>
</feature>
<feature type="signal peptide" evidence="3">
    <location>
        <begin position="1"/>
        <end position="19"/>
    </location>
</feature>
<evidence type="ECO:0000256" key="3">
    <source>
        <dbReference type="SAM" id="SignalP"/>
    </source>
</evidence>
<accession>A0A7M5XLD6</accession>
<dbReference type="InterPro" id="IPR036790">
    <property type="entry name" value="Frizzled_dom_sf"/>
</dbReference>
<dbReference type="Proteomes" id="UP000594262">
    <property type="component" value="Unplaced"/>
</dbReference>
<organism evidence="5 6">
    <name type="scientific">Clytia hemisphaerica</name>
    <dbReference type="NCBI Taxonomy" id="252671"/>
    <lineage>
        <taxon>Eukaryota</taxon>
        <taxon>Metazoa</taxon>
        <taxon>Cnidaria</taxon>
        <taxon>Hydrozoa</taxon>
        <taxon>Hydroidolina</taxon>
        <taxon>Leptothecata</taxon>
        <taxon>Obeliida</taxon>
        <taxon>Clytiidae</taxon>
        <taxon>Clytia</taxon>
    </lineage>
</organism>
<dbReference type="GeneID" id="136817491"/>
<evidence type="ECO:0000313" key="5">
    <source>
        <dbReference type="EnsemblMetazoa" id="CLYHEMP024098.1"/>
    </source>
</evidence>
<dbReference type="RefSeq" id="XP_066929916.1">
    <property type="nucleotide sequence ID" value="XM_067073815.1"/>
</dbReference>
<dbReference type="AlphaFoldDB" id="A0A7M5XLD6"/>
<protein>
    <recommendedName>
        <fullName evidence="4">FZ domain-containing protein</fullName>
    </recommendedName>
</protein>
<evidence type="ECO:0000256" key="2">
    <source>
        <dbReference type="PROSITE-ProRule" id="PRU00090"/>
    </source>
</evidence>
<proteinExistence type="predicted"/>
<dbReference type="EnsemblMetazoa" id="CLYHEMT024098.1">
    <property type="protein sequence ID" value="CLYHEMP024098.1"/>
    <property type="gene ID" value="CLYHEMG024098"/>
</dbReference>
<keyword evidence="1 2" id="KW-1015">Disulfide bond</keyword>
<name>A0A7M5XLD6_9CNID</name>
<dbReference type="Gene3D" id="1.10.2000.10">
    <property type="entry name" value="Frizzled cysteine-rich domain"/>
    <property type="match status" value="1"/>
</dbReference>
<dbReference type="InterPro" id="IPR020067">
    <property type="entry name" value="Frizzled_dom"/>
</dbReference>
<comment type="caution">
    <text evidence="2">Lacks conserved residue(s) required for the propagation of feature annotation.</text>
</comment>